<evidence type="ECO:0000256" key="4">
    <source>
        <dbReference type="ARBA" id="ARBA00022982"/>
    </source>
</evidence>
<protein>
    <submittedName>
        <fullName evidence="8">Cytochrome c class I protein</fullName>
    </submittedName>
</protein>
<evidence type="ECO:0000256" key="3">
    <source>
        <dbReference type="ARBA" id="ARBA00022723"/>
    </source>
</evidence>
<dbReference type="GO" id="GO:0046872">
    <property type="term" value="F:metal ion binding"/>
    <property type="evidence" value="ECO:0007669"/>
    <property type="project" value="UniProtKB-KW"/>
</dbReference>
<dbReference type="Proteomes" id="UP000033187">
    <property type="component" value="Chromosome 1"/>
</dbReference>
<evidence type="ECO:0000256" key="1">
    <source>
        <dbReference type="ARBA" id="ARBA00022448"/>
    </source>
</evidence>
<dbReference type="PANTHER" id="PTHR33751:SF9">
    <property type="entry name" value="CYTOCHROME C4"/>
    <property type="match status" value="1"/>
</dbReference>
<keyword evidence="5 6" id="KW-0408">Iron</keyword>
<evidence type="ECO:0000256" key="6">
    <source>
        <dbReference type="PROSITE-ProRule" id="PRU00433"/>
    </source>
</evidence>
<dbReference type="PANTHER" id="PTHR33751">
    <property type="entry name" value="CBB3-TYPE CYTOCHROME C OXIDASE SUBUNIT FIXP"/>
    <property type="match status" value="1"/>
</dbReference>
<dbReference type="Pfam" id="PF00034">
    <property type="entry name" value="Cytochrom_C"/>
    <property type="match status" value="1"/>
</dbReference>
<dbReference type="InterPro" id="IPR050597">
    <property type="entry name" value="Cytochrome_c_Oxidase_Subunit"/>
</dbReference>
<keyword evidence="1" id="KW-0813">Transport</keyword>
<dbReference type="RefSeq" id="WP_052743649.1">
    <property type="nucleotide sequence ID" value="NZ_LN829118.1"/>
</dbReference>
<dbReference type="KEGG" id="fiy:BN1229_v1_0659"/>
<feature type="domain" description="Cytochrome c" evidence="7">
    <location>
        <begin position="277"/>
        <end position="358"/>
    </location>
</feature>
<organism evidence="8 9">
    <name type="scientific">Candidatus Filomicrobium marinum</name>
    <dbReference type="NCBI Taxonomy" id="1608628"/>
    <lineage>
        <taxon>Bacteria</taxon>
        <taxon>Pseudomonadati</taxon>
        <taxon>Pseudomonadota</taxon>
        <taxon>Alphaproteobacteria</taxon>
        <taxon>Hyphomicrobiales</taxon>
        <taxon>Hyphomicrobiaceae</taxon>
        <taxon>Filomicrobium</taxon>
    </lineage>
</organism>
<dbReference type="GO" id="GO:0009055">
    <property type="term" value="F:electron transfer activity"/>
    <property type="evidence" value="ECO:0007669"/>
    <property type="project" value="InterPro"/>
</dbReference>
<sequence>MSRRSHTWRVAVASGLAVLALIAFGILFIATTGVYSVAASSSHFAIVRWFLQFGMTNSVRTHAAFIEAPNLENEDQIQLGAAHFHSVCAPCHGAPGVRANPANKDMLPSPPALKKHVSEWRDRELFWIVKHGIKYTGMPAWPAQHRDDEVWDLVAFLRKLPELKSEDYRALALGNARRTKQPSNHATEIASENCARCHDDAASAPPNAKAPRLAGQSQEYLSRALSEFARGERASGFMEVVAADLSDDEIEALSEYYANIRPDKKTTIAEHLERGRQLATQGAQGQAIPPCLSCHGTSAAPTYPRLAGQSAAYILGQLERWRQGLRSQTEHGRMMGQIAKRMTPQQMQDIASYFASQGNFQAALDAVNPRSTSAGGNP</sequence>
<dbReference type="Gene3D" id="1.10.760.10">
    <property type="entry name" value="Cytochrome c-like domain"/>
    <property type="match status" value="3"/>
</dbReference>
<evidence type="ECO:0000259" key="7">
    <source>
        <dbReference type="PROSITE" id="PS51007"/>
    </source>
</evidence>
<keyword evidence="9" id="KW-1185">Reference proteome</keyword>
<dbReference type="AlphaFoldDB" id="A0A0D6JC89"/>
<keyword evidence="2 6" id="KW-0349">Heme</keyword>
<reference evidence="9" key="1">
    <citation type="submission" date="2015-02" db="EMBL/GenBank/DDBJ databases">
        <authorList>
            <person name="Chooi Y.-H."/>
        </authorList>
    </citation>
    <scope>NUCLEOTIDE SEQUENCE [LARGE SCALE GENOMIC DNA]</scope>
    <source>
        <strain evidence="9">strain Y</strain>
    </source>
</reference>
<evidence type="ECO:0000256" key="2">
    <source>
        <dbReference type="ARBA" id="ARBA00022617"/>
    </source>
</evidence>
<feature type="domain" description="Cytochrome c" evidence="7">
    <location>
        <begin position="169"/>
        <end position="261"/>
    </location>
</feature>
<name>A0A0D6JC89_9HYPH</name>
<dbReference type="EMBL" id="LN829119">
    <property type="protein sequence ID" value="CPR16117.1"/>
    <property type="molecule type" value="Genomic_DNA"/>
</dbReference>
<proteinExistence type="predicted"/>
<feature type="domain" description="Cytochrome c" evidence="7">
    <location>
        <begin position="75"/>
        <end position="161"/>
    </location>
</feature>
<dbReference type="PROSITE" id="PS51007">
    <property type="entry name" value="CYTC"/>
    <property type="match status" value="3"/>
</dbReference>
<gene>
    <name evidence="8" type="ORF">YBN1229_v1_0659</name>
</gene>
<evidence type="ECO:0000256" key="5">
    <source>
        <dbReference type="ARBA" id="ARBA00023004"/>
    </source>
</evidence>
<dbReference type="GO" id="GO:0020037">
    <property type="term" value="F:heme binding"/>
    <property type="evidence" value="ECO:0007669"/>
    <property type="project" value="InterPro"/>
</dbReference>
<keyword evidence="4" id="KW-0249">Electron transport</keyword>
<evidence type="ECO:0000313" key="8">
    <source>
        <dbReference type="EMBL" id="CPR16117.1"/>
    </source>
</evidence>
<dbReference type="Pfam" id="PF13442">
    <property type="entry name" value="Cytochrome_CBB3"/>
    <property type="match status" value="2"/>
</dbReference>
<keyword evidence="3 6" id="KW-0479">Metal-binding</keyword>
<dbReference type="OrthoDB" id="9773456at2"/>
<dbReference type="SUPFAM" id="SSF46626">
    <property type="entry name" value="Cytochrome c"/>
    <property type="match status" value="3"/>
</dbReference>
<dbReference type="InterPro" id="IPR036909">
    <property type="entry name" value="Cyt_c-like_dom_sf"/>
</dbReference>
<accession>A0A0D6JC89</accession>
<dbReference type="InterPro" id="IPR009056">
    <property type="entry name" value="Cyt_c-like_dom"/>
</dbReference>
<dbReference type="KEGG" id="fil:BN1229_v1_0655"/>
<evidence type="ECO:0000313" key="9">
    <source>
        <dbReference type="Proteomes" id="UP000033187"/>
    </source>
</evidence>